<protein>
    <submittedName>
        <fullName evidence="2">Uncharacterized protein</fullName>
    </submittedName>
</protein>
<dbReference type="AlphaFoldDB" id="A0A0A6ZY32"/>
<evidence type="ECO:0000313" key="2">
    <source>
        <dbReference type="EMBL" id="AHA66837.1"/>
    </source>
</evidence>
<evidence type="ECO:0000256" key="1">
    <source>
        <dbReference type="SAM" id="Phobius"/>
    </source>
</evidence>
<keyword evidence="1" id="KW-1133">Transmembrane helix</keyword>
<dbReference type="Proteomes" id="UP000031647">
    <property type="component" value="Chromosome"/>
</dbReference>
<feature type="transmembrane region" description="Helical" evidence="1">
    <location>
        <begin position="24"/>
        <end position="46"/>
    </location>
</feature>
<sequence>MMPTSHHAIQEAILPPTIHHRHPLHSTMTILAVVAVHLVAVALPGAGNKRN</sequence>
<reference evidence="2 3" key="1">
    <citation type="submission" date="2013-09" db="EMBL/GenBank/DDBJ databases">
        <title>Comparative genomics of Sd1617 to representative strains in evaluating its pathogenesis.</title>
        <authorList>
            <person name="Aksomboon Vongsawan A."/>
            <person name="Kapatral V."/>
            <person name="Vaisvil B."/>
            <person name="Serichantalergs O."/>
            <person name="Hale T.L."/>
            <person name="Mason C.J."/>
        </authorList>
    </citation>
    <scope>NUCLEOTIDE SEQUENCE [LARGE SCALE GENOMIC DNA]</scope>
    <source>
        <strain evidence="2 3">1617</strain>
    </source>
</reference>
<dbReference type="KEGG" id="sdz:Asd1617_04010"/>
<gene>
    <name evidence="2" type="ORF">Asd1617_04010</name>
</gene>
<keyword evidence="1" id="KW-0472">Membrane</keyword>
<proteinExistence type="predicted"/>
<dbReference type="EMBL" id="CP006736">
    <property type="protein sequence ID" value="AHA66837.1"/>
    <property type="molecule type" value="Genomic_DNA"/>
</dbReference>
<accession>A0A0A6ZY32</accession>
<keyword evidence="1" id="KW-0812">Transmembrane</keyword>
<organism evidence="2 3">
    <name type="scientific">Shigella dysenteriae 1617</name>
    <dbReference type="NCBI Taxonomy" id="754093"/>
    <lineage>
        <taxon>Bacteria</taxon>
        <taxon>Pseudomonadati</taxon>
        <taxon>Pseudomonadota</taxon>
        <taxon>Gammaproteobacteria</taxon>
        <taxon>Enterobacterales</taxon>
        <taxon>Enterobacteriaceae</taxon>
        <taxon>Shigella</taxon>
    </lineage>
</organism>
<dbReference type="HOGENOM" id="CLU_3117277_0_0_6"/>
<name>A0A0A6ZY32_SHIDY</name>
<evidence type="ECO:0000313" key="3">
    <source>
        <dbReference type="Proteomes" id="UP000031647"/>
    </source>
</evidence>